<organism evidence="1 2">
    <name type="scientific">Macrosiphum euphorbiae</name>
    <name type="common">potato aphid</name>
    <dbReference type="NCBI Taxonomy" id="13131"/>
    <lineage>
        <taxon>Eukaryota</taxon>
        <taxon>Metazoa</taxon>
        <taxon>Ecdysozoa</taxon>
        <taxon>Arthropoda</taxon>
        <taxon>Hexapoda</taxon>
        <taxon>Insecta</taxon>
        <taxon>Pterygota</taxon>
        <taxon>Neoptera</taxon>
        <taxon>Paraneoptera</taxon>
        <taxon>Hemiptera</taxon>
        <taxon>Sternorrhyncha</taxon>
        <taxon>Aphidomorpha</taxon>
        <taxon>Aphidoidea</taxon>
        <taxon>Aphididae</taxon>
        <taxon>Macrosiphini</taxon>
        <taxon>Macrosiphum</taxon>
    </lineage>
</organism>
<comment type="caution">
    <text evidence="1">The sequence shown here is derived from an EMBL/GenBank/DDBJ whole genome shotgun (WGS) entry which is preliminary data.</text>
</comment>
<reference evidence="1 2" key="1">
    <citation type="submission" date="2023-01" db="EMBL/GenBank/DDBJ databases">
        <authorList>
            <person name="Whitehead M."/>
        </authorList>
    </citation>
    <scope>NUCLEOTIDE SEQUENCE [LARGE SCALE GENOMIC DNA]</scope>
</reference>
<keyword evidence="2" id="KW-1185">Reference proteome</keyword>
<dbReference type="EMBL" id="CARXXK010000002">
    <property type="protein sequence ID" value="CAI6356382.1"/>
    <property type="molecule type" value="Genomic_DNA"/>
</dbReference>
<dbReference type="AlphaFoldDB" id="A0AAV0WL73"/>
<proteinExistence type="predicted"/>
<protein>
    <submittedName>
        <fullName evidence="1">Uncharacterized protein</fullName>
    </submittedName>
</protein>
<dbReference type="Proteomes" id="UP001160148">
    <property type="component" value="Unassembled WGS sequence"/>
</dbReference>
<name>A0AAV0WL73_9HEMI</name>
<evidence type="ECO:0000313" key="2">
    <source>
        <dbReference type="Proteomes" id="UP001160148"/>
    </source>
</evidence>
<sequence length="112" mass="13190">MLQGFQLFDYVSNSRRKISHQFVTDNGSFAAIRNDFLEHINNYVLNRLYTTNWSKLKPLKFINMSVSDLELKECHSLICPYYSLVDFVTSYKEASGHSEIKMSLFQLVFSRY</sequence>
<evidence type="ECO:0000313" key="1">
    <source>
        <dbReference type="EMBL" id="CAI6356382.1"/>
    </source>
</evidence>
<accession>A0AAV0WL73</accession>
<gene>
    <name evidence="1" type="ORF">MEUPH1_LOCUS12118</name>
</gene>